<dbReference type="InterPro" id="IPR029063">
    <property type="entry name" value="SAM-dependent_MTases_sf"/>
</dbReference>
<evidence type="ECO:0000313" key="10">
    <source>
        <dbReference type="EMBL" id="CAD9569609.1"/>
    </source>
</evidence>
<reference evidence="10" key="1">
    <citation type="submission" date="2021-01" db="EMBL/GenBank/DDBJ databases">
        <authorList>
            <person name="Corre E."/>
            <person name="Pelletier E."/>
            <person name="Niang G."/>
            <person name="Scheremetjew M."/>
            <person name="Finn R."/>
            <person name="Kale V."/>
            <person name="Holt S."/>
            <person name="Cochrane G."/>
            <person name="Meng A."/>
            <person name="Brown T."/>
            <person name="Cohen L."/>
        </authorList>
    </citation>
    <scope>NUCLEOTIDE SEQUENCE</scope>
    <source>
        <strain evidence="10">B650</strain>
    </source>
</reference>
<comment type="function">
    <text evidence="8">Probable methyltransferase required to silence rDNA.</text>
</comment>
<dbReference type="GO" id="GO:0008168">
    <property type="term" value="F:methyltransferase activity"/>
    <property type="evidence" value="ECO:0007669"/>
    <property type="project" value="UniProtKB-KW"/>
</dbReference>
<dbReference type="EC" id="2.1.1.-" evidence="8"/>
<sequence length="340" mass="38518">MGKTKKQQKPQVKKTSSSKIKTKLDGVGQKQTSDGNGAGWSKSKKKKMRKLKAKLLFQSQSDRDSKDDEKTFVEATASADTAIEDVAPLKEESNKKPKSKLMDLLKNRLSGGRFRELNEVLYTSSSTDAYEKFSNEPALFEQYHVGFRNQIKSWPVNPVDVIYKWLLKLPEEKNRKIVIADFGCGDAQLAKNLQNNHRFHVHSFDLVSHDNPLVTACDMSNVPLSRSCVDVGVFSLALMGTNIADFIREAHRVLRTGGILKIAEVRSRFEAPSTNQPKGKTKKGCTLLDDFMKVMERLGFVREKLDRTNKLFFLMEFKRLDVKPDDSAAFTAKACTYKRR</sequence>
<keyword evidence="6 8" id="KW-0949">S-adenosyl-L-methionine</keyword>
<accession>A0A7S2K8R4</accession>
<evidence type="ECO:0000256" key="5">
    <source>
        <dbReference type="ARBA" id="ARBA00022679"/>
    </source>
</evidence>
<evidence type="ECO:0000256" key="3">
    <source>
        <dbReference type="ARBA" id="ARBA00022552"/>
    </source>
</evidence>
<name>A0A7S2K8R4_9STRA</name>
<evidence type="ECO:0000256" key="1">
    <source>
        <dbReference type="ARBA" id="ARBA00004604"/>
    </source>
</evidence>
<dbReference type="GO" id="GO:0006364">
    <property type="term" value="P:rRNA processing"/>
    <property type="evidence" value="ECO:0007669"/>
    <property type="project" value="UniProtKB-UniRule"/>
</dbReference>
<keyword evidence="7 8" id="KW-0539">Nucleus</keyword>
<dbReference type="AlphaFoldDB" id="A0A7S2K8R4"/>
<evidence type="ECO:0000256" key="6">
    <source>
        <dbReference type="ARBA" id="ARBA00022691"/>
    </source>
</evidence>
<evidence type="ECO:0000256" key="4">
    <source>
        <dbReference type="ARBA" id="ARBA00022603"/>
    </source>
</evidence>
<dbReference type="PANTHER" id="PTHR12787">
    <property type="entry name" value="RIBOSOMAL RNA-PROCESSING PROTEIN 8"/>
    <property type="match status" value="1"/>
</dbReference>
<dbReference type="EMBL" id="HBGY01010975">
    <property type="protein sequence ID" value="CAD9569609.1"/>
    <property type="molecule type" value="Transcribed_RNA"/>
</dbReference>
<keyword evidence="4 8" id="KW-0489">Methyltransferase</keyword>
<evidence type="ECO:0000256" key="9">
    <source>
        <dbReference type="SAM" id="MobiDB-lite"/>
    </source>
</evidence>
<evidence type="ECO:0000256" key="7">
    <source>
        <dbReference type="ARBA" id="ARBA00023242"/>
    </source>
</evidence>
<comment type="similarity">
    <text evidence="2 8">Belongs to the methyltransferase superfamily. RRP8 family.</text>
</comment>
<dbReference type="Gene3D" id="1.10.10.2150">
    <property type="entry name" value="Ribosomal RNA-processing protein 8, N-terminal domain"/>
    <property type="match status" value="1"/>
</dbReference>
<feature type="compositionally biased region" description="Basic residues" evidence="9">
    <location>
        <begin position="1"/>
        <end position="12"/>
    </location>
</feature>
<comment type="subcellular location">
    <subcellularLocation>
        <location evidence="1 8">Nucleus</location>
        <location evidence="1 8">Nucleolus</location>
    </subcellularLocation>
</comment>
<dbReference type="Pfam" id="PF05148">
    <property type="entry name" value="Methyltransf_8"/>
    <property type="match status" value="1"/>
</dbReference>
<gene>
    <name evidence="10" type="ORF">LDAN0321_LOCUS6932</name>
</gene>
<proteinExistence type="inferred from homology"/>
<organism evidence="10">
    <name type="scientific">Leptocylindrus danicus</name>
    <dbReference type="NCBI Taxonomy" id="163516"/>
    <lineage>
        <taxon>Eukaryota</taxon>
        <taxon>Sar</taxon>
        <taxon>Stramenopiles</taxon>
        <taxon>Ochrophyta</taxon>
        <taxon>Bacillariophyta</taxon>
        <taxon>Coscinodiscophyceae</taxon>
        <taxon>Chaetocerotophycidae</taxon>
        <taxon>Leptocylindrales</taxon>
        <taxon>Leptocylindraceae</taxon>
        <taxon>Leptocylindrus</taxon>
    </lineage>
</organism>
<dbReference type="PANTHER" id="PTHR12787:SF0">
    <property type="entry name" value="RIBOSOMAL RNA-PROCESSING PROTEIN 8"/>
    <property type="match status" value="1"/>
</dbReference>
<keyword evidence="5 8" id="KW-0808">Transferase</keyword>
<feature type="region of interest" description="Disordered" evidence="9">
    <location>
        <begin position="1"/>
        <end position="46"/>
    </location>
</feature>
<protein>
    <recommendedName>
        <fullName evidence="8">Ribosomal RNA-processing protein 8</fullName>
        <ecNumber evidence="8">2.1.1.-</ecNumber>
    </recommendedName>
</protein>
<keyword evidence="3 8" id="KW-0698">rRNA processing</keyword>
<dbReference type="GO" id="GO:0005730">
    <property type="term" value="C:nucleolus"/>
    <property type="evidence" value="ECO:0007669"/>
    <property type="project" value="UniProtKB-SubCell"/>
</dbReference>
<dbReference type="GO" id="GO:0032259">
    <property type="term" value="P:methylation"/>
    <property type="evidence" value="ECO:0007669"/>
    <property type="project" value="UniProtKB-KW"/>
</dbReference>
<evidence type="ECO:0000256" key="2">
    <source>
        <dbReference type="ARBA" id="ARBA00006301"/>
    </source>
</evidence>
<dbReference type="InterPro" id="IPR042036">
    <property type="entry name" value="RRP8_N"/>
</dbReference>
<dbReference type="Gene3D" id="3.40.50.150">
    <property type="entry name" value="Vaccinia Virus protein VP39"/>
    <property type="match status" value="1"/>
</dbReference>
<dbReference type="InterPro" id="IPR007823">
    <property type="entry name" value="RRP8"/>
</dbReference>
<dbReference type="FunFam" id="1.10.10.2150:FF:000001">
    <property type="entry name" value="Ribosomal RNA-processing protein 8"/>
    <property type="match status" value="1"/>
</dbReference>
<evidence type="ECO:0000256" key="8">
    <source>
        <dbReference type="RuleBase" id="RU365074"/>
    </source>
</evidence>
<dbReference type="SUPFAM" id="SSF53335">
    <property type="entry name" value="S-adenosyl-L-methionine-dependent methyltransferases"/>
    <property type="match status" value="1"/>
</dbReference>